<dbReference type="Gene3D" id="3.90.180.10">
    <property type="entry name" value="Medium-chain alcohol dehydrogenases, catalytic domain"/>
    <property type="match status" value="1"/>
</dbReference>
<accession>A0A381UHI2</accession>
<dbReference type="AlphaFoldDB" id="A0A381UHI2"/>
<dbReference type="PANTHER" id="PTHR48106:SF18">
    <property type="entry name" value="QUINONE OXIDOREDUCTASE PIG3"/>
    <property type="match status" value="1"/>
</dbReference>
<sequence length="379" mass="40634">MSEQTSKEIRSTVTSEGNIEISIATVEKPTPSENEVLIKVEATPINPSDIGLLISFAANLDSLSVSGSGDDTVAKMKIHEGLMKAMTPRIGQSMKVGNEGGGVIEDAGVNAKELIGKTVGAAGGAMYSHYRCVPATSCLVMDDNTTSSEAASSFVNPLTALGFIETMNLENHSAIVHTAAASNLGQMLVKICKDDSIPLVNIVRKSEHVELLKNLGAKHICNTSGPDFMESLVVALEATGATLGFDATGGGNEGRLAGQILSAMEIAANKIAKEYSRYGSDTYKQVYIYGGLDQSPTILNRSFGMQWGLGGWLLTPMIGKFGIERFQQMRDRVAKEIKTTFASHYTQEISFEEMLQPEIIKAYAKQATGEKYLVAPHKE</sequence>
<gene>
    <name evidence="3" type="ORF">METZ01_LOCUS79661</name>
</gene>
<name>A0A381UHI2_9ZZZZ</name>
<proteinExistence type="predicted"/>
<dbReference type="CDD" id="cd08291">
    <property type="entry name" value="ETR_like_1"/>
    <property type="match status" value="1"/>
</dbReference>
<dbReference type="SUPFAM" id="SSF51735">
    <property type="entry name" value="NAD(P)-binding Rossmann-fold domains"/>
    <property type="match status" value="1"/>
</dbReference>
<evidence type="ECO:0000256" key="2">
    <source>
        <dbReference type="ARBA" id="ARBA00023002"/>
    </source>
</evidence>
<dbReference type="GO" id="GO:0070402">
    <property type="term" value="F:NADPH binding"/>
    <property type="evidence" value="ECO:0007669"/>
    <property type="project" value="TreeGrafter"/>
</dbReference>
<reference evidence="3" key="1">
    <citation type="submission" date="2018-05" db="EMBL/GenBank/DDBJ databases">
        <authorList>
            <person name="Lanie J.A."/>
            <person name="Ng W.-L."/>
            <person name="Kazmierczak K.M."/>
            <person name="Andrzejewski T.M."/>
            <person name="Davidsen T.M."/>
            <person name="Wayne K.J."/>
            <person name="Tettelin H."/>
            <person name="Glass J.I."/>
            <person name="Rusch D."/>
            <person name="Podicherti R."/>
            <person name="Tsui H.-C.T."/>
            <person name="Winkler M.E."/>
        </authorList>
    </citation>
    <scope>NUCLEOTIDE SEQUENCE</scope>
</reference>
<keyword evidence="1" id="KW-0521">NADP</keyword>
<evidence type="ECO:0000313" key="3">
    <source>
        <dbReference type="EMBL" id="SVA26807.1"/>
    </source>
</evidence>
<evidence type="ECO:0000256" key="1">
    <source>
        <dbReference type="ARBA" id="ARBA00022857"/>
    </source>
</evidence>
<organism evidence="3">
    <name type="scientific">marine metagenome</name>
    <dbReference type="NCBI Taxonomy" id="408172"/>
    <lineage>
        <taxon>unclassified sequences</taxon>
        <taxon>metagenomes</taxon>
        <taxon>ecological metagenomes</taxon>
    </lineage>
</organism>
<evidence type="ECO:0008006" key="4">
    <source>
        <dbReference type="Google" id="ProtNLM"/>
    </source>
</evidence>
<dbReference type="SUPFAM" id="SSF50129">
    <property type="entry name" value="GroES-like"/>
    <property type="match status" value="1"/>
</dbReference>
<protein>
    <recommendedName>
        <fullName evidence="4">Enoyl reductase (ER) domain-containing protein</fullName>
    </recommendedName>
</protein>
<dbReference type="Gene3D" id="3.40.50.720">
    <property type="entry name" value="NAD(P)-binding Rossmann-like Domain"/>
    <property type="match status" value="1"/>
</dbReference>
<dbReference type="EMBL" id="UINC01006317">
    <property type="protein sequence ID" value="SVA26807.1"/>
    <property type="molecule type" value="Genomic_DNA"/>
</dbReference>
<dbReference type="InterPro" id="IPR011032">
    <property type="entry name" value="GroES-like_sf"/>
</dbReference>
<dbReference type="GO" id="GO:0016651">
    <property type="term" value="F:oxidoreductase activity, acting on NAD(P)H"/>
    <property type="evidence" value="ECO:0007669"/>
    <property type="project" value="TreeGrafter"/>
</dbReference>
<dbReference type="PANTHER" id="PTHR48106">
    <property type="entry name" value="QUINONE OXIDOREDUCTASE PIG3-RELATED"/>
    <property type="match status" value="1"/>
</dbReference>
<keyword evidence="2" id="KW-0560">Oxidoreductase</keyword>
<dbReference type="InterPro" id="IPR036291">
    <property type="entry name" value="NAD(P)-bd_dom_sf"/>
</dbReference>